<protein>
    <submittedName>
        <fullName evidence="2">Uncharacterized protein</fullName>
    </submittedName>
</protein>
<evidence type="ECO:0000256" key="1">
    <source>
        <dbReference type="SAM" id="MobiDB-lite"/>
    </source>
</evidence>
<evidence type="ECO:0000313" key="2">
    <source>
        <dbReference type="EMBL" id="KAJ1090818.1"/>
    </source>
</evidence>
<evidence type="ECO:0000313" key="3">
    <source>
        <dbReference type="Proteomes" id="UP001066276"/>
    </source>
</evidence>
<dbReference type="EMBL" id="JANPWB010000015">
    <property type="protein sequence ID" value="KAJ1090818.1"/>
    <property type="molecule type" value="Genomic_DNA"/>
</dbReference>
<gene>
    <name evidence="2" type="ORF">NDU88_003947</name>
</gene>
<name>A0AAV7LID1_PLEWA</name>
<comment type="caution">
    <text evidence="2">The sequence shown here is derived from an EMBL/GenBank/DDBJ whole genome shotgun (WGS) entry which is preliminary data.</text>
</comment>
<feature type="region of interest" description="Disordered" evidence="1">
    <location>
        <begin position="1"/>
        <end position="71"/>
    </location>
</feature>
<reference evidence="2" key="1">
    <citation type="journal article" date="2022" name="bioRxiv">
        <title>Sequencing and chromosome-scale assembly of the giantPleurodeles waltlgenome.</title>
        <authorList>
            <person name="Brown T."/>
            <person name="Elewa A."/>
            <person name="Iarovenko S."/>
            <person name="Subramanian E."/>
            <person name="Araus A.J."/>
            <person name="Petzold A."/>
            <person name="Susuki M."/>
            <person name="Suzuki K.-i.T."/>
            <person name="Hayashi T."/>
            <person name="Toyoda A."/>
            <person name="Oliveira C."/>
            <person name="Osipova E."/>
            <person name="Leigh N.D."/>
            <person name="Simon A."/>
            <person name="Yun M.H."/>
        </authorList>
    </citation>
    <scope>NUCLEOTIDE SEQUENCE</scope>
    <source>
        <strain evidence="2">20211129_DDA</strain>
        <tissue evidence="2">Liver</tissue>
    </source>
</reference>
<sequence length="109" mass="12010">MLHCGTLHCTRDRAEGPCRGSGQAPGDTTPFIPPSSGRAGQRLFGEKRQPAETSSQSRAQQDRPLQLPSKGQKSWICPFCMRAQITVPLRVAQVRLYSMRGLSQFLSLP</sequence>
<keyword evidence="3" id="KW-1185">Reference proteome</keyword>
<dbReference type="AlphaFoldDB" id="A0AAV7LID1"/>
<proteinExistence type="predicted"/>
<organism evidence="2 3">
    <name type="scientific">Pleurodeles waltl</name>
    <name type="common">Iberian ribbed newt</name>
    <dbReference type="NCBI Taxonomy" id="8319"/>
    <lineage>
        <taxon>Eukaryota</taxon>
        <taxon>Metazoa</taxon>
        <taxon>Chordata</taxon>
        <taxon>Craniata</taxon>
        <taxon>Vertebrata</taxon>
        <taxon>Euteleostomi</taxon>
        <taxon>Amphibia</taxon>
        <taxon>Batrachia</taxon>
        <taxon>Caudata</taxon>
        <taxon>Salamandroidea</taxon>
        <taxon>Salamandridae</taxon>
        <taxon>Pleurodelinae</taxon>
        <taxon>Pleurodeles</taxon>
    </lineage>
</organism>
<dbReference type="Proteomes" id="UP001066276">
    <property type="component" value="Chromosome 11"/>
</dbReference>
<accession>A0AAV7LID1</accession>